<gene>
    <name evidence="2" type="ORF">BCR33DRAFT_737947</name>
</gene>
<feature type="compositionally biased region" description="Low complexity" evidence="1">
    <location>
        <begin position="213"/>
        <end position="224"/>
    </location>
</feature>
<evidence type="ECO:0000256" key="1">
    <source>
        <dbReference type="SAM" id="MobiDB-lite"/>
    </source>
</evidence>
<sequence>MEPYNPHDDDPSDSNVPALPSLRNESTVPSSGADGTKMQSNSSTKDSFPRLPNNPNTSSTATLNRFPTKSPSSKESLAPSIQQQSATPGFGVVGLARRITTTVAQKDSNESLAPALDRKYTHGQSSAMPRKVQGVMGSKESLAPALDRKYTQGTGGSTMLVKRASRMGSKESLAPINLPQQTQQQQQHQNIRSSRDSITAPPIQQPQPFNRGSSKSIKSTSKESLAPIPNQQLPTQSYARARSAGPKHPLPHLPPSTSTTSTIRAKSASASRTSLLSTRKLNSSTNTIGTISETPVQEVGPVRVVSVREVLEVLESGGRGEVLSRWDASGGGGWRCGGEGKDVWTNGGCFGRAEVVAAYVDDEIQGGRTEWYERDIGQLGAAAMGSCLGAAMYVEQDRAYGMLGLLPYQSEIVADYKENLETVWKRLCAEAAEKAGDLSVFLTRQSAFQEDQSVCLGVSEEPEIAYGLDLKYATKRFTHVNNQWSIKKTILGSIVDVQQLPPQDTRSVTNHESALTFLTTSFPQLVEKQSPKLPGKLEWLCACLFVGNRVRETMLPSYRLKFSRQETPIPSQ</sequence>
<organism evidence="2 3">
    <name type="scientific">Rhizoclosmatium globosum</name>
    <dbReference type="NCBI Taxonomy" id="329046"/>
    <lineage>
        <taxon>Eukaryota</taxon>
        <taxon>Fungi</taxon>
        <taxon>Fungi incertae sedis</taxon>
        <taxon>Chytridiomycota</taxon>
        <taxon>Chytridiomycota incertae sedis</taxon>
        <taxon>Chytridiomycetes</taxon>
        <taxon>Chytridiales</taxon>
        <taxon>Chytriomycetaceae</taxon>
        <taxon>Rhizoclosmatium</taxon>
    </lineage>
</organism>
<evidence type="ECO:0000313" key="2">
    <source>
        <dbReference type="EMBL" id="ORY44317.1"/>
    </source>
</evidence>
<name>A0A1Y2CBP8_9FUNG</name>
<proteinExistence type="predicted"/>
<dbReference type="Proteomes" id="UP000193642">
    <property type="component" value="Unassembled WGS sequence"/>
</dbReference>
<keyword evidence="3" id="KW-1185">Reference proteome</keyword>
<feature type="compositionally biased region" description="Polar residues" evidence="1">
    <location>
        <begin position="229"/>
        <end position="238"/>
    </location>
</feature>
<dbReference type="AlphaFoldDB" id="A0A1Y2CBP8"/>
<reference evidence="2 3" key="1">
    <citation type="submission" date="2016-07" db="EMBL/GenBank/DDBJ databases">
        <title>Pervasive Adenine N6-methylation of Active Genes in Fungi.</title>
        <authorList>
            <consortium name="DOE Joint Genome Institute"/>
            <person name="Mondo S.J."/>
            <person name="Dannebaum R.O."/>
            <person name="Kuo R.C."/>
            <person name="Labutti K."/>
            <person name="Haridas S."/>
            <person name="Kuo A."/>
            <person name="Salamov A."/>
            <person name="Ahrendt S.R."/>
            <person name="Lipzen A."/>
            <person name="Sullivan W."/>
            <person name="Andreopoulos W.B."/>
            <person name="Clum A."/>
            <person name="Lindquist E."/>
            <person name="Daum C."/>
            <person name="Ramamoorthy G.K."/>
            <person name="Gryganskyi A."/>
            <person name="Culley D."/>
            <person name="Magnuson J.K."/>
            <person name="James T.Y."/>
            <person name="O'Malley M.A."/>
            <person name="Stajich J.E."/>
            <person name="Spatafora J.W."/>
            <person name="Visel A."/>
            <person name="Grigoriev I.V."/>
        </authorList>
    </citation>
    <scope>NUCLEOTIDE SEQUENCE [LARGE SCALE GENOMIC DNA]</scope>
    <source>
        <strain evidence="2 3">JEL800</strain>
    </source>
</reference>
<feature type="region of interest" description="Disordered" evidence="1">
    <location>
        <begin position="177"/>
        <end position="281"/>
    </location>
</feature>
<dbReference type="OrthoDB" id="10459995at2759"/>
<accession>A0A1Y2CBP8</accession>
<feature type="compositionally biased region" description="Polar residues" evidence="1">
    <location>
        <begin position="53"/>
        <end position="87"/>
    </location>
</feature>
<dbReference type="EMBL" id="MCGO01000022">
    <property type="protein sequence ID" value="ORY44317.1"/>
    <property type="molecule type" value="Genomic_DNA"/>
</dbReference>
<feature type="region of interest" description="Disordered" evidence="1">
    <location>
        <begin position="105"/>
        <end position="158"/>
    </location>
</feature>
<protein>
    <submittedName>
        <fullName evidence="2">Uncharacterized protein</fullName>
    </submittedName>
</protein>
<feature type="compositionally biased region" description="Low complexity" evidence="1">
    <location>
        <begin position="180"/>
        <end position="189"/>
    </location>
</feature>
<comment type="caution">
    <text evidence="2">The sequence shown here is derived from an EMBL/GenBank/DDBJ whole genome shotgun (WGS) entry which is preliminary data.</text>
</comment>
<feature type="compositionally biased region" description="Low complexity" evidence="1">
    <location>
        <begin position="255"/>
        <end position="281"/>
    </location>
</feature>
<feature type="region of interest" description="Disordered" evidence="1">
    <location>
        <begin position="1"/>
        <end position="91"/>
    </location>
</feature>
<evidence type="ECO:0000313" key="3">
    <source>
        <dbReference type="Proteomes" id="UP000193642"/>
    </source>
</evidence>
<feature type="compositionally biased region" description="Polar residues" evidence="1">
    <location>
        <begin position="37"/>
        <end position="46"/>
    </location>
</feature>